<accession>A0A2H3DG67</accession>
<reference evidence="2" key="1">
    <citation type="journal article" date="2017" name="Nat. Ecol. Evol.">
        <title>Genome expansion and lineage-specific genetic innovations in the forest pathogenic fungi Armillaria.</title>
        <authorList>
            <person name="Sipos G."/>
            <person name="Prasanna A.N."/>
            <person name="Walter M.C."/>
            <person name="O'Connor E."/>
            <person name="Balint B."/>
            <person name="Krizsan K."/>
            <person name="Kiss B."/>
            <person name="Hess J."/>
            <person name="Varga T."/>
            <person name="Slot J."/>
            <person name="Riley R."/>
            <person name="Boka B."/>
            <person name="Rigling D."/>
            <person name="Barry K."/>
            <person name="Lee J."/>
            <person name="Mihaltcheva S."/>
            <person name="LaButti K."/>
            <person name="Lipzen A."/>
            <person name="Waldron R."/>
            <person name="Moloney N.M."/>
            <person name="Sperisen C."/>
            <person name="Kredics L."/>
            <person name="Vagvoelgyi C."/>
            <person name="Patrignani A."/>
            <person name="Fitzpatrick D."/>
            <person name="Nagy I."/>
            <person name="Doyle S."/>
            <person name="Anderson J.B."/>
            <person name="Grigoriev I.V."/>
            <person name="Gueldener U."/>
            <person name="Muensterkoetter M."/>
            <person name="Nagy L.G."/>
        </authorList>
    </citation>
    <scope>NUCLEOTIDE SEQUENCE [LARGE SCALE GENOMIC DNA]</scope>
    <source>
        <strain evidence="2">Ar21-2</strain>
    </source>
</reference>
<name>A0A2H3DG67_ARMGA</name>
<dbReference type="Proteomes" id="UP000217790">
    <property type="component" value="Unassembled WGS sequence"/>
</dbReference>
<dbReference type="EMBL" id="KZ293684">
    <property type="protein sequence ID" value="PBK86446.1"/>
    <property type="molecule type" value="Genomic_DNA"/>
</dbReference>
<dbReference type="OrthoDB" id="2905428at2759"/>
<keyword evidence="2" id="KW-1185">Reference proteome</keyword>
<evidence type="ECO:0000313" key="1">
    <source>
        <dbReference type="EMBL" id="PBK86446.1"/>
    </source>
</evidence>
<sequence>MSIYPTNIQEFLTFLPVRPPLLPEAKYSSLIGAYTAQDVPSPEDRLLCCRPDLTLIPRLMEFLVATIKNLDIGSVSCQSTEHIFERMHRTESFQTQFQMAVYFRDCVFAIDPIINVITQAAGLSEPNIFVNRRSVGEVGGDFDITILRDGCREPVVVCSEEDIAYSVLLEKAEDLSRPFSLDVTKKQTGAKAIIVKLALQMVAANAEYGFLFAGYIAIAAQLVRSTDPSRPGRILLLSPVFKLQNKSLPYYSSSLTQFQADIPTEPFLAIIVAMLCANLFPGRSVESPPIPSSEVMSDIETDADTDEYVEGDEEITGGTSDIPTFDLQVETNGMTLQHPYLRSSDIHRISIHRNGENIPATSSENSRPSLHRESIMHLCRCAPHIPSTNVCTVTLVERISESRWSTVWRCRVDDDEKLRIIKFVPEVHSTMILRELYMYEVALKRCSLVPKFYGVFYRPVGGWFGFLLEDLGENLEKVHWIDWSDVKRGVSATEW</sequence>
<organism evidence="1 2">
    <name type="scientific">Armillaria gallica</name>
    <name type="common">Bulbous honey fungus</name>
    <name type="synonym">Armillaria bulbosa</name>
    <dbReference type="NCBI Taxonomy" id="47427"/>
    <lineage>
        <taxon>Eukaryota</taxon>
        <taxon>Fungi</taxon>
        <taxon>Dikarya</taxon>
        <taxon>Basidiomycota</taxon>
        <taxon>Agaricomycotina</taxon>
        <taxon>Agaricomycetes</taxon>
        <taxon>Agaricomycetidae</taxon>
        <taxon>Agaricales</taxon>
        <taxon>Marasmiineae</taxon>
        <taxon>Physalacriaceae</taxon>
        <taxon>Armillaria</taxon>
    </lineage>
</organism>
<protein>
    <submittedName>
        <fullName evidence="1">Uncharacterized protein</fullName>
    </submittedName>
</protein>
<dbReference type="InParanoid" id="A0A2H3DG67"/>
<evidence type="ECO:0000313" key="2">
    <source>
        <dbReference type="Proteomes" id="UP000217790"/>
    </source>
</evidence>
<dbReference type="AlphaFoldDB" id="A0A2H3DG67"/>
<proteinExistence type="predicted"/>
<dbReference type="OMA" id="FERMHRT"/>
<dbReference type="STRING" id="47427.A0A2H3DG67"/>
<gene>
    <name evidence="1" type="ORF">ARMGADRAFT_1169168</name>
</gene>